<reference evidence="1" key="2">
    <citation type="journal article" date="2020" name="Nat. Commun.">
        <title>Large-scale genome sequencing of mycorrhizal fungi provides insights into the early evolution of symbiotic traits.</title>
        <authorList>
            <person name="Miyauchi S."/>
            <person name="Kiss E."/>
            <person name="Kuo A."/>
            <person name="Drula E."/>
            <person name="Kohler A."/>
            <person name="Sanchez-Garcia M."/>
            <person name="Morin E."/>
            <person name="Andreopoulos B."/>
            <person name="Barry K.W."/>
            <person name="Bonito G."/>
            <person name="Buee M."/>
            <person name="Carver A."/>
            <person name="Chen C."/>
            <person name="Cichocki N."/>
            <person name="Clum A."/>
            <person name="Culley D."/>
            <person name="Crous P.W."/>
            <person name="Fauchery L."/>
            <person name="Girlanda M."/>
            <person name="Hayes R.D."/>
            <person name="Keri Z."/>
            <person name="LaButti K."/>
            <person name="Lipzen A."/>
            <person name="Lombard V."/>
            <person name="Magnuson J."/>
            <person name="Maillard F."/>
            <person name="Murat C."/>
            <person name="Nolan M."/>
            <person name="Ohm R.A."/>
            <person name="Pangilinan J."/>
            <person name="Pereira M.F."/>
            <person name="Perotto S."/>
            <person name="Peter M."/>
            <person name="Pfister S."/>
            <person name="Riley R."/>
            <person name="Sitrit Y."/>
            <person name="Stielow J.B."/>
            <person name="Szollosi G."/>
            <person name="Zifcakova L."/>
            <person name="Stursova M."/>
            <person name="Spatafora J.W."/>
            <person name="Tedersoo L."/>
            <person name="Vaario L.M."/>
            <person name="Yamada A."/>
            <person name="Yan M."/>
            <person name="Wang P."/>
            <person name="Xu J."/>
            <person name="Bruns T."/>
            <person name="Baldrian P."/>
            <person name="Vilgalys R."/>
            <person name="Dunand C."/>
            <person name="Henrissat B."/>
            <person name="Grigoriev I.V."/>
            <person name="Hibbett D."/>
            <person name="Nagy L.G."/>
            <person name="Martin F.M."/>
        </authorList>
    </citation>
    <scope>NUCLEOTIDE SEQUENCE</scope>
    <source>
        <strain evidence="1">P2</strain>
    </source>
</reference>
<gene>
    <name evidence="1" type="ORF">BDM02DRAFT_3104938</name>
</gene>
<accession>A0ACB6Z0L8</accession>
<reference evidence="1" key="1">
    <citation type="submission" date="2019-10" db="EMBL/GenBank/DDBJ databases">
        <authorList>
            <consortium name="DOE Joint Genome Institute"/>
            <person name="Kuo A."/>
            <person name="Miyauchi S."/>
            <person name="Kiss E."/>
            <person name="Drula E."/>
            <person name="Kohler A."/>
            <person name="Sanchez-Garcia M."/>
            <person name="Andreopoulos B."/>
            <person name="Barry K.W."/>
            <person name="Bonito G."/>
            <person name="Buee M."/>
            <person name="Carver A."/>
            <person name="Chen C."/>
            <person name="Cichocki N."/>
            <person name="Clum A."/>
            <person name="Culley D."/>
            <person name="Crous P.W."/>
            <person name="Fauchery L."/>
            <person name="Girlanda M."/>
            <person name="Hayes R."/>
            <person name="Keri Z."/>
            <person name="Labutti K."/>
            <person name="Lipzen A."/>
            <person name="Lombard V."/>
            <person name="Magnuson J."/>
            <person name="Maillard F."/>
            <person name="Morin E."/>
            <person name="Murat C."/>
            <person name="Nolan M."/>
            <person name="Ohm R."/>
            <person name="Pangilinan J."/>
            <person name="Pereira M."/>
            <person name="Perotto S."/>
            <person name="Peter M."/>
            <person name="Riley R."/>
            <person name="Sitrit Y."/>
            <person name="Stielow B."/>
            <person name="Szollosi G."/>
            <person name="Zifcakova L."/>
            <person name="Stursova M."/>
            <person name="Spatafora J.W."/>
            <person name="Tedersoo L."/>
            <person name="Vaario L.-M."/>
            <person name="Yamada A."/>
            <person name="Yan M."/>
            <person name="Wang P."/>
            <person name="Xu J."/>
            <person name="Bruns T."/>
            <person name="Baldrian P."/>
            <person name="Vilgalys R."/>
            <person name="Henrissat B."/>
            <person name="Grigoriev I.V."/>
            <person name="Hibbett D."/>
            <person name="Nagy L.G."/>
            <person name="Martin F.M."/>
        </authorList>
    </citation>
    <scope>NUCLEOTIDE SEQUENCE</scope>
    <source>
        <strain evidence="1">P2</strain>
    </source>
</reference>
<name>A0ACB6Z0L8_THEGA</name>
<evidence type="ECO:0000313" key="1">
    <source>
        <dbReference type="EMBL" id="KAF9643042.1"/>
    </source>
</evidence>
<keyword evidence="2" id="KW-1185">Reference proteome</keyword>
<dbReference type="Proteomes" id="UP000886501">
    <property type="component" value="Unassembled WGS sequence"/>
</dbReference>
<sequence length="223" mass="25392">MPRPRPGALVLHATAAYLMYWGFSTLDNAPAGKWIRTQKGQHFQFLTIQGLGVAWLTMVISLAADIFQSKIVLTVKRCFLVVSMPLEVTISSIYWTLIILFPHLILMDEPPTSEQTSSSASATLMRVPFKVDLALHAVPGIALVLDFFFFEERYTKYQVARVVPLTTILFGLWYVSWVEYCASHNGRFPYPFLESPYHIRALVYVGAVVQSFLSFRFLNSRMK</sequence>
<evidence type="ECO:0000313" key="2">
    <source>
        <dbReference type="Proteomes" id="UP000886501"/>
    </source>
</evidence>
<organism evidence="1 2">
    <name type="scientific">Thelephora ganbajun</name>
    <name type="common">Ganba fungus</name>
    <dbReference type="NCBI Taxonomy" id="370292"/>
    <lineage>
        <taxon>Eukaryota</taxon>
        <taxon>Fungi</taxon>
        <taxon>Dikarya</taxon>
        <taxon>Basidiomycota</taxon>
        <taxon>Agaricomycotina</taxon>
        <taxon>Agaricomycetes</taxon>
        <taxon>Thelephorales</taxon>
        <taxon>Thelephoraceae</taxon>
        <taxon>Thelephora</taxon>
    </lineage>
</organism>
<dbReference type="EMBL" id="MU118295">
    <property type="protein sequence ID" value="KAF9643042.1"/>
    <property type="molecule type" value="Genomic_DNA"/>
</dbReference>
<proteinExistence type="predicted"/>
<protein>
    <submittedName>
        <fullName evidence="1">Uncharacterized protein</fullName>
    </submittedName>
</protein>
<comment type="caution">
    <text evidence="1">The sequence shown here is derived from an EMBL/GenBank/DDBJ whole genome shotgun (WGS) entry which is preliminary data.</text>
</comment>